<dbReference type="Proteomes" id="UP000499080">
    <property type="component" value="Unassembled WGS sequence"/>
</dbReference>
<dbReference type="PANTHER" id="PTHR46599">
    <property type="entry name" value="PIGGYBAC TRANSPOSABLE ELEMENT-DERIVED PROTEIN 4"/>
    <property type="match status" value="1"/>
</dbReference>
<reference evidence="2 3" key="1">
    <citation type="journal article" date="2019" name="Sci. Rep.">
        <title>Orb-weaving spider Araneus ventricosus genome elucidates the spidroin gene catalogue.</title>
        <authorList>
            <person name="Kono N."/>
            <person name="Nakamura H."/>
            <person name="Ohtoshi R."/>
            <person name="Moran D.A.P."/>
            <person name="Shinohara A."/>
            <person name="Yoshida Y."/>
            <person name="Fujiwara M."/>
            <person name="Mori M."/>
            <person name="Tomita M."/>
            <person name="Arakawa K."/>
        </authorList>
    </citation>
    <scope>NUCLEOTIDE SEQUENCE [LARGE SCALE GENOMIC DNA]</scope>
</reference>
<name>A0A4Y2HI41_ARAVE</name>
<evidence type="ECO:0000313" key="2">
    <source>
        <dbReference type="EMBL" id="GBM64930.1"/>
    </source>
</evidence>
<dbReference type="OrthoDB" id="6430771at2759"/>
<sequence length="174" mass="20201">MSLKRFKFLLRCCTFDDRETRNERRRTDKLAPMRETFEKFVEKCNSNYCVEQNVTIDEILEGFRVRCPFRQYIPSKPNKYGIKIFATVCANTLYTLNLEIYAGKQPGGPCSVSNSPLDVVLRLSKPIFNRGRNVIVNNWFTSIDVKEALKDKKLSYVVTIRKNKKEIPPPAPVL</sequence>
<feature type="domain" description="PiggyBac transposable element-derived protein" evidence="1">
    <location>
        <begin position="1"/>
        <end position="169"/>
    </location>
</feature>
<dbReference type="Pfam" id="PF13843">
    <property type="entry name" value="DDE_Tnp_1_7"/>
    <property type="match status" value="1"/>
</dbReference>
<proteinExistence type="predicted"/>
<gene>
    <name evidence="2" type="ORF">AVEN_66122_1</name>
</gene>
<keyword evidence="3" id="KW-1185">Reference proteome</keyword>
<organism evidence="2 3">
    <name type="scientific">Araneus ventricosus</name>
    <name type="common">Orbweaver spider</name>
    <name type="synonym">Epeira ventricosa</name>
    <dbReference type="NCBI Taxonomy" id="182803"/>
    <lineage>
        <taxon>Eukaryota</taxon>
        <taxon>Metazoa</taxon>
        <taxon>Ecdysozoa</taxon>
        <taxon>Arthropoda</taxon>
        <taxon>Chelicerata</taxon>
        <taxon>Arachnida</taxon>
        <taxon>Araneae</taxon>
        <taxon>Araneomorphae</taxon>
        <taxon>Entelegynae</taxon>
        <taxon>Araneoidea</taxon>
        <taxon>Araneidae</taxon>
        <taxon>Araneus</taxon>
    </lineage>
</organism>
<dbReference type="InterPro" id="IPR029526">
    <property type="entry name" value="PGBD"/>
</dbReference>
<accession>A0A4Y2HI41</accession>
<evidence type="ECO:0000259" key="1">
    <source>
        <dbReference type="Pfam" id="PF13843"/>
    </source>
</evidence>
<dbReference type="AlphaFoldDB" id="A0A4Y2HI41"/>
<dbReference type="EMBL" id="BGPR01001952">
    <property type="protein sequence ID" value="GBM64930.1"/>
    <property type="molecule type" value="Genomic_DNA"/>
</dbReference>
<protein>
    <recommendedName>
        <fullName evidence="1">PiggyBac transposable element-derived protein domain-containing protein</fullName>
    </recommendedName>
</protein>
<evidence type="ECO:0000313" key="3">
    <source>
        <dbReference type="Proteomes" id="UP000499080"/>
    </source>
</evidence>
<dbReference type="PANTHER" id="PTHR46599:SF6">
    <property type="entry name" value="DUAL SPECIFICITY PHOSPHATASE 26"/>
    <property type="match status" value="1"/>
</dbReference>
<comment type="caution">
    <text evidence="2">The sequence shown here is derived from an EMBL/GenBank/DDBJ whole genome shotgun (WGS) entry which is preliminary data.</text>
</comment>